<protein>
    <submittedName>
        <fullName evidence="8">Coenzyme F420 hydrogenase</fullName>
    </submittedName>
</protein>
<evidence type="ECO:0000256" key="3">
    <source>
        <dbReference type="ARBA" id="ARBA00023002"/>
    </source>
</evidence>
<name>A0A512B5C4_9BACT</name>
<dbReference type="PANTHER" id="PTHR31332">
    <property type="entry name" value="7-HYDROXYMETHYL CHLOROPHYLL A REDUCTASE, CHLOROPLASTIC"/>
    <property type="match status" value="1"/>
</dbReference>
<dbReference type="InterPro" id="IPR007516">
    <property type="entry name" value="Co_F420_Hydgase/DH_bsu_N"/>
</dbReference>
<organism evidence="8 9">
    <name type="scientific">Adhaeribacter aerolatus</name>
    <dbReference type="NCBI Taxonomy" id="670289"/>
    <lineage>
        <taxon>Bacteria</taxon>
        <taxon>Pseudomonadati</taxon>
        <taxon>Bacteroidota</taxon>
        <taxon>Cytophagia</taxon>
        <taxon>Cytophagales</taxon>
        <taxon>Hymenobacteraceae</taxon>
        <taxon>Adhaeribacter</taxon>
    </lineage>
</organism>
<dbReference type="Pfam" id="PF04422">
    <property type="entry name" value="FrhB_FdhB_N"/>
    <property type="match status" value="1"/>
</dbReference>
<keyword evidence="5" id="KW-0411">Iron-sulfur</keyword>
<dbReference type="AlphaFoldDB" id="A0A512B5C4"/>
<evidence type="ECO:0000313" key="8">
    <source>
        <dbReference type="EMBL" id="GEO07134.1"/>
    </source>
</evidence>
<keyword evidence="2" id="KW-0479">Metal-binding</keyword>
<gene>
    <name evidence="8" type="ORF">AAE02nite_47980</name>
</gene>
<dbReference type="InterPro" id="IPR007525">
    <property type="entry name" value="FrhB_FdhB_C"/>
</dbReference>
<evidence type="ECO:0000259" key="6">
    <source>
        <dbReference type="Pfam" id="PF04422"/>
    </source>
</evidence>
<keyword evidence="9" id="KW-1185">Reference proteome</keyword>
<dbReference type="GO" id="GO:0046872">
    <property type="term" value="F:metal ion binding"/>
    <property type="evidence" value="ECO:0007669"/>
    <property type="project" value="UniProtKB-KW"/>
</dbReference>
<dbReference type="RefSeq" id="WP_218033552.1">
    <property type="nucleotide sequence ID" value="NZ_BJYS01000052.1"/>
</dbReference>
<dbReference type="InterPro" id="IPR045220">
    <property type="entry name" value="FRHB/FDHB/HCAR-like"/>
</dbReference>
<proteinExistence type="predicted"/>
<feature type="domain" description="Coenzyme F420 hydrogenase/dehydrogenase beta subunit N-terminal" evidence="6">
    <location>
        <begin position="95"/>
        <end position="174"/>
    </location>
</feature>
<comment type="caution">
    <text evidence="8">The sequence shown here is derived from an EMBL/GenBank/DDBJ whole genome shotgun (WGS) entry which is preliminary data.</text>
</comment>
<feature type="domain" description="Coenzyme F420 hydrogenase/dehydrogenase beta subunit C-terminal" evidence="7">
    <location>
        <begin position="183"/>
        <end position="352"/>
    </location>
</feature>
<dbReference type="GO" id="GO:0051536">
    <property type="term" value="F:iron-sulfur cluster binding"/>
    <property type="evidence" value="ECO:0007669"/>
    <property type="project" value="UniProtKB-KW"/>
</dbReference>
<comment type="cofactor">
    <cofactor evidence="1">
        <name>FAD</name>
        <dbReference type="ChEBI" id="CHEBI:57692"/>
    </cofactor>
</comment>
<dbReference type="Pfam" id="PF04432">
    <property type="entry name" value="FrhB_FdhB_C"/>
    <property type="match status" value="1"/>
</dbReference>
<evidence type="ECO:0000259" key="7">
    <source>
        <dbReference type="Pfam" id="PF04432"/>
    </source>
</evidence>
<evidence type="ECO:0000256" key="4">
    <source>
        <dbReference type="ARBA" id="ARBA00023004"/>
    </source>
</evidence>
<accession>A0A512B5C4</accession>
<dbReference type="Proteomes" id="UP000321532">
    <property type="component" value="Unassembled WGS sequence"/>
</dbReference>
<keyword evidence="4" id="KW-0408">Iron</keyword>
<dbReference type="EMBL" id="BJYS01000052">
    <property type="protein sequence ID" value="GEO07134.1"/>
    <property type="molecule type" value="Genomic_DNA"/>
</dbReference>
<dbReference type="GO" id="GO:0052592">
    <property type="term" value="F:oxidoreductase activity, acting on CH or CH2 groups, with an iron-sulfur protein as acceptor"/>
    <property type="evidence" value="ECO:0007669"/>
    <property type="project" value="TreeGrafter"/>
</dbReference>
<evidence type="ECO:0000256" key="1">
    <source>
        <dbReference type="ARBA" id="ARBA00001974"/>
    </source>
</evidence>
<dbReference type="PANTHER" id="PTHR31332:SF6">
    <property type="entry name" value="FORMATE DEHYDROGENASE SUBUNIT BETA"/>
    <property type="match status" value="1"/>
</dbReference>
<keyword evidence="3" id="KW-0560">Oxidoreductase</keyword>
<reference evidence="8 9" key="1">
    <citation type="submission" date="2019-07" db="EMBL/GenBank/DDBJ databases">
        <title>Whole genome shotgun sequence of Adhaeribacter aerolatus NBRC 106133.</title>
        <authorList>
            <person name="Hosoyama A."/>
            <person name="Uohara A."/>
            <person name="Ohji S."/>
            <person name="Ichikawa N."/>
        </authorList>
    </citation>
    <scope>NUCLEOTIDE SEQUENCE [LARGE SCALE GENOMIC DNA]</scope>
    <source>
        <strain evidence="8 9">NBRC 106133</strain>
    </source>
</reference>
<sequence length="461" mass="52110">MIKPLSPKDIVSSGLCIGCGSCVAQANLPGTQMKFDGYGELKPTGASAWYQRPSESFTRTCPFSPAAKNEDYLATNLYPLAKHQDAAIGRFQTAYVGYVAEEEFRLQGSSGGMVTWVANELLRQGLIDGVAHVVAAKDPQTEGRYFHYRISRTEAEIQEGAKSRYYPIELAQILQTIREVPGRYAVIGVPCFIKAVQLLRNEDPLFMERIPFTLGLFCGHMKSARFIESFAWQMNIPVKEIQQVEFRHKDPNRPANWYNAQLTLRDGSTVNRDWWHLKDGDWGAGFYMNSACNFCDDVVAETADISFGDAWVEPYSSDGKGTNVVVVRSPVVEQLVAAAIQAGRLQLDTVDNKFVEQTQAAGFRQRREGLAYRLTWSRQGVQPRKRVSPDSQTLTRQRKIIYRVRSFISAGSHRVFSYARRLQKPQLYFLWARLVAAVYHGLAYHQGNFSEMKKRFAQLKG</sequence>
<evidence type="ECO:0000256" key="2">
    <source>
        <dbReference type="ARBA" id="ARBA00022723"/>
    </source>
</evidence>
<evidence type="ECO:0000313" key="9">
    <source>
        <dbReference type="Proteomes" id="UP000321532"/>
    </source>
</evidence>
<evidence type="ECO:0000256" key="5">
    <source>
        <dbReference type="ARBA" id="ARBA00023014"/>
    </source>
</evidence>